<sequence length="308" mass="34662">MDTMTNSSNGNRGNIVVNTQPNSTPVPIDWAALGAVTGYNPREAKDLRLWIVGPSGEGKTTFISSIPDHVILDFDDGANGIPNGRAIRIRICDYKHYIAVTDKLIDEAKRKTWRMGHRVSFDTVDEWVDLIQSRLETEKDVPDITEFGSRGHGWALIKGRCWSRLKALEQAGYTWSCIGHMTSKTETNPVDHKERTVLRESVFPSFAKKITTKSDFKLTIYSLSQTVEKKEKRKMGDGRIIEVPGGTETVNTYYADSFTTAAREGKSRAVPAMDRKIEIPLVGGWDVFAEHYNNAVRIEKEKKHFLKG</sequence>
<evidence type="ECO:0000256" key="1">
    <source>
        <dbReference type="SAM" id="MobiDB-lite"/>
    </source>
</evidence>
<proteinExistence type="predicted"/>
<organism evidence="3">
    <name type="scientific">viral metagenome</name>
    <dbReference type="NCBI Taxonomy" id="1070528"/>
    <lineage>
        <taxon>unclassified sequences</taxon>
        <taxon>metagenomes</taxon>
        <taxon>organismal metagenomes</taxon>
    </lineage>
</organism>
<protein>
    <submittedName>
        <fullName evidence="3">Putative ATPase domain containing protein</fullName>
    </submittedName>
</protein>
<dbReference type="EMBL" id="MT142525">
    <property type="protein sequence ID" value="QJA84193.1"/>
    <property type="molecule type" value="Genomic_DNA"/>
</dbReference>
<evidence type="ECO:0000313" key="2">
    <source>
        <dbReference type="EMBL" id="QJA65160.1"/>
    </source>
</evidence>
<feature type="region of interest" description="Disordered" evidence="1">
    <location>
        <begin position="1"/>
        <end position="20"/>
    </location>
</feature>
<evidence type="ECO:0000313" key="3">
    <source>
        <dbReference type="EMBL" id="QJA84193.1"/>
    </source>
</evidence>
<dbReference type="AlphaFoldDB" id="A0A6M3KQ16"/>
<dbReference type="Pfam" id="PF13479">
    <property type="entry name" value="AAA_24"/>
    <property type="match status" value="1"/>
</dbReference>
<accession>A0A6M3KQ16</accession>
<reference evidence="3" key="1">
    <citation type="submission" date="2020-03" db="EMBL/GenBank/DDBJ databases">
        <title>The deep terrestrial virosphere.</title>
        <authorList>
            <person name="Holmfeldt K."/>
            <person name="Nilsson E."/>
            <person name="Simone D."/>
            <person name="Lopez-Fernandez M."/>
            <person name="Wu X."/>
            <person name="de Brujin I."/>
            <person name="Lundin D."/>
            <person name="Andersson A."/>
            <person name="Bertilsson S."/>
            <person name="Dopson M."/>
        </authorList>
    </citation>
    <scope>NUCLEOTIDE SEQUENCE</scope>
    <source>
        <strain evidence="3">MM415A00216</strain>
        <strain evidence="2">MM415B00427</strain>
    </source>
</reference>
<name>A0A6M3KQ16_9ZZZZ</name>
<gene>
    <name evidence="3" type="ORF">MM415A00216_0037</name>
    <name evidence="2" type="ORF">MM415B00427_0014</name>
</gene>
<dbReference type="EMBL" id="MT141533">
    <property type="protein sequence ID" value="QJA65160.1"/>
    <property type="molecule type" value="Genomic_DNA"/>
</dbReference>